<feature type="region of interest" description="Disordered" evidence="1">
    <location>
        <begin position="171"/>
        <end position="190"/>
    </location>
</feature>
<gene>
    <name evidence="2" type="ORF">CARN7_1980</name>
</gene>
<dbReference type="AlphaFoldDB" id="E6QV94"/>
<comment type="caution">
    <text evidence="2">The sequence shown here is derived from an EMBL/GenBank/DDBJ whole genome shotgun (WGS) entry which is preliminary data.</text>
</comment>
<dbReference type="EMBL" id="CABR01000125">
    <property type="protein sequence ID" value="CBI11167.1"/>
    <property type="molecule type" value="Genomic_DNA"/>
</dbReference>
<proteinExistence type="predicted"/>
<organism evidence="2">
    <name type="scientific">mine drainage metagenome</name>
    <dbReference type="NCBI Taxonomy" id="410659"/>
    <lineage>
        <taxon>unclassified sequences</taxon>
        <taxon>metagenomes</taxon>
        <taxon>ecological metagenomes</taxon>
    </lineage>
</organism>
<reference evidence="2" key="1">
    <citation type="submission" date="2009-10" db="EMBL/GenBank/DDBJ databases">
        <title>Diversity of trophic interactions inside an arsenic-rich microbial ecosystem.</title>
        <authorList>
            <person name="Bertin P.N."/>
            <person name="Heinrich-Salmeron A."/>
            <person name="Pelletier E."/>
            <person name="Goulhen-Chollet F."/>
            <person name="Arsene-Ploetze F."/>
            <person name="Gallien S."/>
            <person name="Calteau A."/>
            <person name="Vallenet D."/>
            <person name="Casiot C."/>
            <person name="Chane-Woon-Ming B."/>
            <person name="Giloteaux L."/>
            <person name="Barakat M."/>
            <person name="Bonnefoy V."/>
            <person name="Bruneel O."/>
            <person name="Chandler M."/>
            <person name="Cleiss J."/>
            <person name="Duran R."/>
            <person name="Elbaz-Poulichet F."/>
            <person name="Fonknechten N."/>
            <person name="Lauga B."/>
            <person name="Mornico D."/>
            <person name="Ortet P."/>
            <person name="Schaeffer C."/>
            <person name="Siguier P."/>
            <person name="Alexander Thil Smith A."/>
            <person name="Van Dorsselaer A."/>
            <person name="Weissenbach J."/>
            <person name="Medigue C."/>
            <person name="Le Paslier D."/>
        </authorList>
    </citation>
    <scope>NUCLEOTIDE SEQUENCE</scope>
</reference>
<name>E6QV94_9ZZZZ</name>
<protein>
    <submittedName>
        <fullName evidence="2">Uncharacterized protein</fullName>
    </submittedName>
</protein>
<accession>E6QV94</accession>
<sequence length="190" mass="21114">MPSTILFAARLSAVVKKPRLRITIRRSSSLSAVGSFHCAMSRLMLISCGIQWLAQPARYLSHAHLYLNGTNWFTSAVPLMMRLSSARTRPKLSTTATFAGVAATECPAVSTPGEGTLDGVPKLLGATEFFGEGASSKFNMVIFLYFLSLDVFIRDPDMLFTDTIHNRDHQSRKISHRSSQLLQQGRWHVR</sequence>
<evidence type="ECO:0000313" key="2">
    <source>
        <dbReference type="EMBL" id="CBI11167.1"/>
    </source>
</evidence>
<evidence type="ECO:0000256" key="1">
    <source>
        <dbReference type="SAM" id="MobiDB-lite"/>
    </source>
</evidence>